<evidence type="ECO:0000313" key="4">
    <source>
        <dbReference type="EMBL" id="NDV42629.1"/>
    </source>
</evidence>
<evidence type="ECO:0000313" key="5">
    <source>
        <dbReference type="Proteomes" id="UP000468707"/>
    </source>
</evidence>
<dbReference type="Gene3D" id="1.10.150.520">
    <property type="match status" value="1"/>
</dbReference>
<dbReference type="EMBL" id="JAAAMI010000002">
    <property type="protein sequence ID" value="NDV42629.1"/>
    <property type="molecule type" value="Genomic_DNA"/>
</dbReference>
<keyword evidence="3" id="KW-0460">Magnesium</keyword>
<proteinExistence type="predicted"/>
<dbReference type="Gene3D" id="3.40.50.1000">
    <property type="entry name" value="HAD superfamily/HAD-like"/>
    <property type="match status" value="1"/>
</dbReference>
<dbReference type="InterPro" id="IPR051400">
    <property type="entry name" value="HAD-like_hydrolase"/>
</dbReference>
<dbReference type="PANTHER" id="PTHR46470:SF2">
    <property type="entry name" value="GLYCERALDEHYDE 3-PHOSPHATE PHOSPHATASE"/>
    <property type="match status" value="1"/>
</dbReference>
<protein>
    <submittedName>
        <fullName evidence="4">HAD hydrolase-like protein</fullName>
    </submittedName>
</protein>
<evidence type="ECO:0000256" key="1">
    <source>
        <dbReference type="ARBA" id="ARBA00022723"/>
    </source>
</evidence>
<accession>A0A6I5KSJ0</accession>
<dbReference type="PANTHER" id="PTHR46470">
    <property type="entry name" value="N-ACYLNEURAMINATE-9-PHOSPHATASE"/>
    <property type="match status" value="1"/>
</dbReference>
<dbReference type="SFLD" id="SFLDS00003">
    <property type="entry name" value="Haloacid_Dehalogenase"/>
    <property type="match status" value="1"/>
</dbReference>
<dbReference type="SUPFAM" id="SSF56784">
    <property type="entry name" value="HAD-like"/>
    <property type="match status" value="1"/>
</dbReference>
<dbReference type="SFLD" id="SFLDG01129">
    <property type="entry name" value="C1.5:_HAD__Beta-PGM__Phosphata"/>
    <property type="match status" value="1"/>
</dbReference>
<dbReference type="GO" id="GO:0046872">
    <property type="term" value="F:metal ion binding"/>
    <property type="evidence" value="ECO:0007669"/>
    <property type="project" value="UniProtKB-KW"/>
</dbReference>
<name>A0A6I5KSJ0_9FLAO</name>
<evidence type="ECO:0000256" key="2">
    <source>
        <dbReference type="ARBA" id="ARBA00022801"/>
    </source>
</evidence>
<reference evidence="4 5" key="1">
    <citation type="submission" date="2020-01" db="EMBL/GenBank/DDBJ databases">
        <title>Muricauda sediminis sp.nov. 40Bstr401.</title>
        <authorList>
            <person name="Xue Z."/>
            <person name="Zhu S."/>
            <person name="Ren N."/>
            <person name="Chen T."/>
            <person name="Chen X."/>
            <person name="Chen J."/>
            <person name="Yang J."/>
        </authorList>
    </citation>
    <scope>NUCLEOTIDE SEQUENCE [LARGE SCALE GENOMIC DNA]</scope>
    <source>
        <strain evidence="4 5">40Bstr401</strain>
    </source>
</reference>
<dbReference type="InterPro" id="IPR036412">
    <property type="entry name" value="HAD-like_sf"/>
</dbReference>
<keyword evidence="2 4" id="KW-0378">Hydrolase</keyword>
<dbReference type="RefSeq" id="WP_163633590.1">
    <property type="nucleotide sequence ID" value="NZ_JAAAMI010000002.1"/>
</dbReference>
<keyword evidence="1" id="KW-0479">Metal-binding</keyword>
<evidence type="ECO:0000256" key="3">
    <source>
        <dbReference type="ARBA" id="ARBA00022842"/>
    </source>
</evidence>
<organism evidence="4 5">
    <name type="scientific">Flagellimonas sediminis</name>
    <dbReference type="NCBI Taxonomy" id="2696468"/>
    <lineage>
        <taxon>Bacteria</taxon>
        <taxon>Pseudomonadati</taxon>
        <taxon>Bacteroidota</taxon>
        <taxon>Flavobacteriia</taxon>
        <taxon>Flavobacteriales</taxon>
        <taxon>Flavobacteriaceae</taxon>
        <taxon>Flagellimonas</taxon>
    </lineage>
</organism>
<dbReference type="Pfam" id="PF13419">
    <property type="entry name" value="HAD_2"/>
    <property type="match status" value="1"/>
</dbReference>
<dbReference type="GO" id="GO:0016791">
    <property type="term" value="F:phosphatase activity"/>
    <property type="evidence" value="ECO:0007669"/>
    <property type="project" value="TreeGrafter"/>
</dbReference>
<keyword evidence="5" id="KW-1185">Reference proteome</keyword>
<dbReference type="InterPro" id="IPR023214">
    <property type="entry name" value="HAD_sf"/>
</dbReference>
<dbReference type="Proteomes" id="UP000468707">
    <property type="component" value="Unassembled WGS sequence"/>
</dbReference>
<comment type="caution">
    <text evidence="4">The sequence shown here is derived from an EMBL/GenBank/DDBJ whole genome shotgun (WGS) entry which is preliminary data.</text>
</comment>
<gene>
    <name evidence="4" type="ORF">GTK07_04760</name>
</gene>
<dbReference type="InterPro" id="IPR041492">
    <property type="entry name" value="HAD_2"/>
</dbReference>
<sequence>MDLKIDQNTVVVFDLDDTLYNEIEYLKSAYQHIAKKVDPHSWQSLHAIMFSLYRSGSNVFDYLINERSCIKEDLLDHYRYHSPAIEPFPGVLDLFVDIKKNGGKLALVTDGRSVTQRNKIKALGLEPYLDHIVISEEIGTEKPHTNNFLSVEKAFNRTCHYYIADNIRKDFDGPHELGWQGILLADNGLNIHQNPLLNYKIEKLNLTVILSIQELRVVS</sequence>
<dbReference type="AlphaFoldDB" id="A0A6I5KSJ0"/>